<dbReference type="Proteomes" id="UP001230649">
    <property type="component" value="Unassembled WGS sequence"/>
</dbReference>
<evidence type="ECO:0000313" key="1">
    <source>
        <dbReference type="EMBL" id="KAJ9100906.1"/>
    </source>
</evidence>
<accession>A0ACC2VQA3</accession>
<organism evidence="1 2">
    <name type="scientific">Naganishia adeliensis</name>
    <dbReference type="NCBI Taxonomy" id="92952"/>
    <lineage>
        <taxon>Eukaryota</taxon>
        <taxon>Fungi</taxon>
        <taxon>Dikarya</taxon>
        <taxon>Basidiomycota</taxon>
        <taxon>Agaricomycotina</taxon>
        <taxon>Tremellomycetes</taxon>
        <taxon>Filobasidiales</taxon>
        <taxon>Filobasidiaceae</taxon>
        <taxon>Naganishia</taxon>
    </lineage>
</organism>
<gene>
    <name evidence="1" type="ORF">QFC20_005322</name>
</gene>
<comment type="caution">
    <text evidence="1">The sequence shown here is derived from an EMBL/GenBank/DDBJ whole genome shotgun (WGS) entry which is preliminary data.</text>
</comment>
<evidence type="ECO:0000313" key="2">
    <source>
        <dbReference type="Proteomes" id="UP001230649"/>
    </source>
</evidence>
<name>A0ACC2VQA3_9TREE</name>
<protein>
    <submittedName>
        <fullName evidence="1">Uncharacterized protein</fullName>
    </submittedName>
</protein>
<keyword evidence="2" id="KW-1185">Reference proteome</keyword>
<sequence>MVLIPVRAILIGQPYRDYPSVAAAPYLQSMNFHDFEGSPQSTLAWEELLADNPLTSMTSVLDTQGKTSPDGDGITSHRIDTATIHRSMSNHVPAGSYGSQHMQQAAQSNMLLMLYPQYPLQPYPFDQSCGPRGRIQTANSYVSHNQPQLQEVANDNLMSDTFMHQPQSLDLSAPAGYQLHLLGPKMSLASYTESLHDLVGEVMNAQVQATIQPQPSSNAQIALHTTAPARPGYRCGRCEAEQSICRGVKGYRICENCYRLRSSLTCDWAKKQDEKQRDYMRAYRNHRRRAKSVSADGKKVSIAQIAPVTKGKK</sequence>
<proteinExistence type="predicted"/>
<reference evidence="1" key="1">
    <citation type="submission" date="2023-04" db="EMBL/GenBank/DDBJ databases">
        <title>Draft Genome sequencing of Naganishia species isolated from polar environments using Oxford Nanopore Technology.</title>
        <authorList>
            <person name="Leo P."/>
            <person name="Venkateswaran K."/>
        </authorList>
    </citation>
    <scope>NUCLEOTIDE SEQUENCE</scope>
    <source>
        <strain evidence="1">MNA-CCFEE 5262</strain>
    </source>
</reference>
<dbReference type="EMBL" id="JASBWS010000072">
    <property type="protein sequence ID" value="KAJ9100906.1"/>
    <property type="molecule type" value="Genomic_DNA"/>
</dbReference>